<proteinExistence type="predicted"/>
<name>A0A5D3DCP0_CUCMM</name>
<reference evidence="1 2" key="1">
    <citation type="submission" date="2019-08" db="EMBL/GenBank/DDBJ databases">
        <title>Draft genome sequences of two oriental melons (Cucumis melo L. var makuwa).</title>
        <authorList>
            <person name="Kwon S.-Y."/>
        </authorList>
    </citation>
    <scope>NUCLEOTIDE SEQUENCE [LARGE SCALE GENOMIC DNA]</scope>
    <source>
        <strain evidence="2">cv. Chang Bougi</strain>
        <tissue evidence="1">Leaf</tissue>
    </source>
</reference>
<gene>
    <name evidence="1" type="ORF">E5676_scaffold68479G00160</name>
</gene>
<sequence length="165" mass="18898">MAERDFRRTTQNSGVMVIDESSASGSGDNNLYGGLYEVLHVQYPMERSVWLFKCRRYNTDNTKSQRAHVGLGYKVINTSHFWFTEELNKRIWDVSVVDDFENEQLNVLEIVVGHQVDEHIKDDTLYMPKVDTTVIEGSVVHHVADDFIDDGDEQLSHQSGSSDDK</sequence>
<protein>
    <submittedName>
        <fullName evidence="1">Uncharacterized protein</fullName>
    </submittedName>
</protein>
<evidence type="ECO:0000313" key="1">
    <source>
        <dbReference type="EMBL" id="TYK21333.1"/>
    </source>
</evidence>
<comment type="caution">
    <text evidence="1">The sequence shown here is derived from an EMBL/GenBank/DDBJ whole genome shotgun (WGS) entry which is preliminary data.</text>
</comment>
<accession>A0A5D3DCP0</accession>
<dbReference type="Proteomes" id="UP000321947">
    <property type="component" value="Unassembled WGS sequence"/>
</dbReference>
<organism evidence="1 2">
    <name type="scientific">Cucumis melo var. makuwa</name>
    <name type="common">Oriental melon</name>
    <dbReference type="NCBI Taxonomy" id="1194695"/>
    <lineage>
        <taxon>Eukaryota</taxon>
        <taxon>Viridiplantae</taxon>
        <taxon>Streptophyta</taxon>
        <taxon>Embryophyta</taxon>
        <taxon>Tracheophyta</taxon>
        <taxon>Spermatophyta</taxon>
        <taxon>Magnoliopsida</taxon>
        <taxon>eudicotyledons</taxon>
        <taxon>Gunneridae</taxon>
        <taxon>Pentapetalae</taxon>
        <taxon>rosids</taxon>
        <taxon>fabids</taxon>
        <taxon>Cucurbitales</taxon>
        <taxon>Cucurbitaceae</taxon>
        <taxon>Benincaseae</taxon>
        <taxon>Cucumis</taxon>
    </lineage>
</organism>
<dbReference type="AlphaFoldDB" id="A0A5D3DCP0"/>
<evidence type="ECO:0000313" key="2">
    <source>
        <dbReference type="Proteomes" id="UP000321947"/>
    </source>
</evidence>
<dbReference type="EMBL" id="SSTD01005708">
    <property type="protein sequence ID" value="TYK21333.1"/>
    <property type="molecule type" value="Genomic_DNA"/>
</dbReference>